<evidence type="ECO:0000256" key="1">
    <source>
        <dbReference type="ARBA" id="ARBA00022505"/>
    </source>
</evidence>
<dbReference type="InterPro" id="IPR016208">
    <property type="entry name" value="Ald_Oxase/xanthine_DH-like"/>
</dbReference>
<gene>
    <name evidence="5" type="primary">LOC101862787</name>
</gene>
<dbReference type="InterPro" id="IPR008274">
    <property type="entry name" value="AldOxase/xan_DH_MoCoBD1"/>
</dbReference>
<dbReference type="SUPFAM" id="SSF56003">
    <property type="entry name" value="Molybdenum cofactor-binding domain"/>
    <property type="match status" value="1"/>
</dbReference>
<dbReference type="InterPro" id="IPR037165">
    <property type="entry name" value="AldOxase/xan_DH_Mopterin-bd_sf"/>
</dbReference>
<organism evidence="4 5">
    <name type="scientific">Aplysia californica</name>
    <name type="common">California sea hare</name>
    <dbReference type="NCBI Taxonomy" id="6500"/>
    <lineage>
        <taxon>Eukaryota</taxon>
        <taxon>Metazoa</taxon>
        <taxon>Spiralia</taxon>
        <taxon>Lophotrochozoa</taxon>
        <taxon>Mollusca</taxon>
        <taxon>Gastropoda</taxon>
        <taxon>Heterobranchia</taxon>
        <taxon>Euthyneura</taxon>
        <taxon>Tectipleura</taxon>
        <taxon>Aplysiida</taxon>
        <taxon>Aplysioidea</taxon>
        <taxon>Aplysiidae</taxon>
        <taxon>Aplysia</taxon>
    </lineage>
</organism>
<name>A0ABM0JI81_APLCA</name>
<keyword evidence="1" id="KW-0500">Molybdenum</keyword>
<accession>A0ABM0JI81</accession>
<dbReference type="Pfam" id="PF20256">
    <property type="entry name" value="MoCoBD_2"/>
    <property type="match status" value="1"/>
</dbReference>
<evidence type="ECO:0000313" key="4">
    <source>
        <dbReference type="Proteomes" id="UP000694888"/>
    </source>
</evidence>
<dbReference type="PANTHER" id="PTHR11908">
    <property type="entry name" value="XANTHINE DEHYDROGENASE"/>
    <property type="match status" value="1"/>
</dbReference>
<sequence>MQAIIVDIYVDSGSRPTVFVLDFMANMDQGFYIPNWKVTMRLMKTDKPIAAPVRGPGAVPASLITESILEHLAREIGMHPILLKELNLYEKGQVAQAVAHGLGIPLDFVKVRPNQNNVTPNAFATGGSTTSERCVASALGAVSILKERLAPFREKMPDAPWPGLVQAAHFGNTHLQASSCHFQNGDPLVYFTYMTSVTETELDVLTGEYQVRRVDIMADLGESLNPTIDIGQIEGGFTFGLGVYLLEDVKYNEMTGAVLTDGTFEYKPPTTKDIPIDWRIHLMPDAPNPVGILSSKAVGEPPVGLAVSALLAIRTAAHSVRDDLEKTDGETVVEAPFTVEKAQQMIGITVDNLRVI</sequence>
<feature type="domain" description="Aldehyde oxidase/xanthine dehydrogenase second molybdopterin binding" evidence="3">
    <location>
        <begin position="94"/>
        <end position="275"/>
    </location>
</feature>
<dbReference type="Gene3D" id="3.30.365.10">
    <property type="entry name" value="Aldehyde oxidase/xanthine dehydrogenase, molybdopterin binding domain"/>
    <property type="match status" value="3"/>
</dbReference>
<keyword evidence="4" id="KW-1185">Reference proteome</keyword>
<feature type="domain" description="Aldehyde oxidase/xanthine dehydrogenase first molybdopterin binding" evidence="2">
    <location>
        <begin position="2"/>
        <end position="88"/>
    </location>
</feature>
<dbReference type="InterPro" id="IPR046867">
    <property type="entry name" value="AldOxase/xan_DH_MoCoBD2"/>
</dbReference>
<evidence type="ECO:0000259" key="3">
    <source>
        <dbReference type="Pfam" id="PF20256"/>
    </source>
</evidence>
<protein>
    <submittedName>
        <fullName evidence="5">Xanthine dehydrogenase</fullName>
    </submittedName>
</protein>
<dbReference type="PANTHER" id="PTHR11908:SF132">
    <property type="entry name" value="ALDEHYDE OXIDASE 1-RELATED"/>
    <property type="match status" value="1"/>
</dbReference>
<dbReference type="GeneID" id="101862787"/>
<proteinExistence type="predicted"/>
<dbReference type="RefSeq" id="XP_005094220.1">
    <property type="nucleotide sequence ID" value="XM_005094163.2"/>
</dbReference>
<dbReference type="Pfam" id="PF02738">
    <property type="entry name" value="MoCoBD_1"/>
    <property type="match status" value="1"/>
</dbReference>
<evidence type="ECO:0000313" key="5">
    <source>
        <dbReference type="RefSeq" id="XP_005094220.1"/>
    </source>
</evidence>
<dbReference type="Proteomes" id="UP000694888">
    <property type="component" value="Unplaced"/>
</dbReference>
<reference evidence="5" key="1">
    <citation type="submission" date="2025-08" db="UniProtKB">
        <authorList>
            <consortium name="RefSeq"/>
        </authorList>
    </citation>
    <scope>IDENTIFICATION</scope>
</reference>
<evidence type="ECO:0000259" key="2">
    <source>
        <dbReference type="Pfam" id="PF02738"/>
    </source>
</evidence>